<evidence type="ECO:0000256" key="1">
    <source>
        <dbReference type="ARBA" id="ARBA00005384"/>
    </source>
</evidence>
<accession>A0A5C8Z814</accession>
<reference evidence="7 8" key="1">
    <citation type="submission" date="2019-07" db="EMBL/GenBank/DDBJ databases">
        <title>Reinekea sp. strain SSH23 genome sequencing and assembly.</title>
        <authorList>
            <person name="Kim I."/>
        </authorList>
    </citation>
    <scope>NUCLEOTIDE SEQUENCE [LARGE SCALE GENOMIC DNA]</scope>
    <source>
        <strain evidence="7 8">SSH23</strain>
    </source>
</reference>
<keyword evidence="7" id="KW-0032">Aminotransferase</keyword>
<dbReference type="GO" id="GO:0003677">
    <property type="term" value="F:DNA binding"/>
    <property type="evidence" value="ECO:0007669"/>
    <property type="project" value="UniProtKB-KW"/>
</dbReference>
<protein>
    <submittedName>
        <fullName evidence="7">PLP-dependent aminotransferase family protein</fullName>
    </submittedName>
</protein>
<dbReference type="GO" id="GO:0003700">
    <property type="term" value="F:DNA-binding transcription factor activity"/>
    <property type="evidence" value="ECO:0007669"/>
    <property type="project" value="InterPro"/>
</dbReference>
<dbReference type="AlphaFoldDB" id="A0A5C8Z814"/>
<dbReference type="InterPro" id="IPR036388">
    <property type="entry name" value="WH-like_DNA-bd_sf"/>
</dbReference>
<dbReference type="OrthoDB" id="9808770at2"/>
<dbReference type="InterPro" id="IPR000524">
    <property type="entry name" value="Tscrpt_reg_HTH_GntR"/>
</dbReference>
<dbReference type="PANTHER" id="PTHR46577:SF1">
    <property type="entry name" value="HTH-TYPE TRANSCRIPTIONAL REGULATORY PROTEIN GABR"/>
    <property type="match status" value="1"/>
</dbReference>
<dbReference type="PANTHER" id="PTHR46577">
    <property type="entry name" value="HTH-TYPE TRANSCRIPTIONAL REGULATORY PROTEIN GABR"/>
    <property type="match status" value="1"/>
</dbReference>
<dbReference type="GO" id="GO:0030170">
    <property type="term" value="F:pyridoxal phosphate binding"/>
    <property type="evidence" value="ECO:0007669"/>
    <property type="project" value="InterPro"/>
</dbReference>
<comment type="caution">
    <text evidence="7">The sequence shown here is derived from an EMBL/GenBank/DDBJ whole genome shotgun (WGS) entry which is preliminary data.</text>
</comment>
<keyword evidence="5" id="KW-0804">Transcription</keyword>
<gene>
    <name evidence="7" type="ORF">FME95_01590</name>
</gene>
<keyword evidence="2" id="KW-0663">Pyridoxal phosphate</keyword>
<dbReference type="Gene3D" id="1.10.10.10">
    <property type="entry name" value="Winged helix-like DNA-binding domain superfamily/Winged helix DNA-binding domain"/>
    <property type="match status" value="1"/>
</dbReference>
<keyword evidence="3" id="KW-0805">Transcription regulation</keyword>
<dbReference type="Pfam" id="PF00392">
    <property type="entry name" value="GntR"/>
    <property type="match status" value="1"/>
</dbReference>
<evidence type="ECO:0000313" key="7">
    <source>
        <dbReference type="EMBL" id="TXR53291.1"/>
    </source>
</evidence>
<dbReference type="SUPFAM" id="SSF53383">
    <property type="entry name" value="PLP-dependent transferases"/>
    <property type="match status" value="1"/>
</dbReference>
<dbReference type="Pfam" id="PF00155">
    <property type="entry name" value="Aminotran_1_2"/>
    <property type="match status" value="1"/>
</dbReference>
<feature type="domain" description="HTH gntR-type" evidence="6">
    <location>
        <begin position="15"/>
        <end position="83"/>
    </location>
</feature>
<evidence type="ECO:0000256" key="4">
    <source>
        <dbReference type="ARBA" id="ARBA00023125"/>
    </source>
</evidence>
<dbReference type="SUPFAM" id="SSF46785">
    <property type="entry name" value="Winged helix' DNA-binding domain"/>
    <property type="match status" value="1"/>
</dbReference>
<dbReference type="RefSeq" id="WP_147712529.1">
    <property type="nucleotide sequence ID" value="NZ_VKAD01000001.1"/>
</dbReference>
<dbReference type="InterPro" id="IPR051446">
    <property type="entry name" value="HTH_trans_reg/aminotransferase"/>
</dbReference>
<dbReference type="PRINTS" id="PR00035">
    <property type="entry name" value="HTHGNTR"/>
</dbReference>
<dbReference type="Gene3D" id="3.40.640.10">
    <property type="entry name" value="Type I PLP-dependent aspartate aminotransferase-like (Major domain)"/>
    <property type="match status" value="1"/>
</dbReference>
<keyword evidence="8" id="KW-1185">Reference proteome</keyword>
<dbReference type="PROSITE" id="PS50949">
    <property type="entry name" value="HTH_GNTR"/>
    <property type="match status" value="1"/>
</dbReference>
<dbReference type="EMBL" id="VKAD01000001">
    <property type="protein sequence ID" value="TXR53291.1"/>
    <property type="molecule type" value="Genomic_DNA"/>
</dbReference>
<organism evidence="7 8">
    <name type="scientific">Reinekea thalattae</name>
    <dbReference type="NCBI Taxonomy" id="2593301"/>
    <lineage>
        <taxon>Bacteria</taxon>
        <taxon>Pseudomonadati</taxon>
        <taxon>Pseudomonadota</taxon>
        <taxon>Gammaproteobacteria</taxon>
        <taxon>Oceanospirillales</taxon>
        <taxon>Saccharospirillaceae</taxon>
        <taxon>Reinekea</taxon>
    </lineage>
</organism>
<evidence type="ECO:0000256" key="2">
    <source>
        <dbReference type="ARBA" id="ARBA00022898"/>
    </source>
</evidence>
<sequence>MAISDLPPFDLDTTQPLQAQIHRQFVQWIKEGRLEPGTRLPSSRQLSLLLAVSRNTVVAVIDQLKAEGFVRTEVGRGSFIEPSLPQVQPIDPVVSSLEFSSLPLSGFAQQLEQLSVSVHQKTMPFTPGIPALEDFPMAVWQRLWRYNQSRIRLMGYDHYQGYMPLRSAIADYLRVSRGVRANADQILITDGAQQALALSALVLLDDGDKVLHENPGYRGAQSAFSIRHTQQVAVPLKHQAIDVDWLIKHEQHCEDAKLLYTTPTHQYPMGGLLSAADRIRLLEWATEKKLWLIEDDYDSEFHFLHSPVAAMQGMTQQNNVIYMGSFSKVLYPSLRLGYLVLPKQLVAPFTQAKSIVSGESTLLQQAVIADFIEEGHFARHLRRMRQSYKKKWLDFEDKINKKLAQQVDVIAESAGMHLVLDFNGRDDKSICRILNQEGFGGSALSAYYLDDAQKTGMVFGFANSNEQQREALVERLADLLGH</sequence>
<evidence type="ECO:0000256" key="3">
    <source>
        <dbReference type="ARBA" id="ARBA00023015"/>
    </source>
</evidence>
<dbReference type="InterPro" id="IPR015424">
    <property type="entry name" value="PyrdxlP-dep_Trfase"/>
</dbReference>
<dbReference type="Proteomes" id="UP000321764">
    <property type="component" value="Unassembled WGS sequence"/>
</dbReference>
<keyword evidence="4" id="KW-0238">DNA-binding</keyword>
<keyword evidence="7" id="KW-0808">Transferase</keyword>
<name>A0A5C8Z814_9GAMM</name>
<dbReference type="SMART" id="SM00345">
    <property type="entry name" value="HTH_GNTR"/>
    <property type="match status" value="1"/>
</dbReference>
<evidence type="ECO:0000259" key="6">
    <source>
        <dbReference type="PROSITE" id="PS50949"/>
    </source>
</evidence>
<comment type="similarity">
    <text evidence="1">In the C-terminal section; belongs to the class-I pyridoxal-phosphate-dependent aminotransferase family.</text>
</comment>
<evidence type="ECO:0000256" key="5">
    <source>
        <dbReference type="ARBA" id="ARBA00023163"/>
    </source>
</evidence>
<dbReference type="GO" id="GO:0008483">
    <property type="term" value="F:transaminase activity"/>
    <property type="evidence" value="ECO:0007669"/>
    <property type="project" value="UniProtKB-KW"/>
</dbReference>
<dbReference type="CDD" id="cd00609">
    <property type="entry name" value="AAT_like"/>
    <property type="match status" value="1"/>
</dbReference>
<dbReference type="InterPro" id="IPR004839">
    <property type="entry name" value="Aminotransferase_I/II_large"/>
</dbReference>
<dbReference type="CDD" id="cd07377">
    <property type="entry name" value="WHTH_GntR"/>
    <property type="match status" value="1"/>
</dbReference>
<dbReference type="InterPro" id="IPR015421">
    <property type="entry name" value="PyrdxlP-dep_Trfase_major"/>
</dbReference>
<dbReference type="InterPro" id="IPR036390">
    <property type="entry name" value="WH_DNA-bd_sf"/>
</dbReference>
<proteinExistence type="inferred from homology"/>
<evidence type="ECO:0000313" key="8">
    <source>
        <dbReference type="Proteomes" id="UP000321764"/>
    </source>
</evidence>